<dbReference type="InterPro" id="IPR011992">
    <property type="entry name" value="EF-hand-dom_pair"/>
</dbReference>
<dbReference type="SUPFAM" id="SSF47473">
    <property type="entry name" value="EF-hand"/>
    <property type="match status" value="1"/>
</dbReference>
<keyword evidence="1" id="KW-0106">Calcium</keyword>
<dbReference type="AlphaFoldDB" id="A0A0D3JAX7"/>
<accession>A0A0D3JAX7</accession>
<dbReference type="GO" id="GO:0005509">
    <property type="term" value="F:calcium ion binding"/>
    <property type="evidence" value="ECO:0007669"/>
    <property type="project" value="InterPro"/>
</dbReference>
<name>A0A0D3JAX7_EMIH1</name>
<dbReference type="eggNOG" id="ENOG502S3P8">
    <property type="taxonomic scope" value="Eukaryota"/>
</dbReference>
<reference evidence="4" key="2">
    <citation type="submission" date="2024-10" db="UniProtKB">
        <authorList>
            <consortium name="EnsemblProtists"/>
        </authorList>
    </citation>
    <scope>IDENTIFICATION</scope>
</reference>
<evidence type="ECO:0000313" key="4">
    <source>
        <dbReference type="EnsemblProtists" id="EOD20662"/>
    </source>
</evidence>
<dbReference type="PANTHER" id="PTHR35709:SF1">
    <property type="entry name" value="PROTEIN PROTON GRADIENT REGULATION 5, CHLOROPLASTIC"/>
    <property type="match status" value="1"/>
</dbReference>
<dbReference type="InterPro" id="IPR018247">
    <property type="entry name" value="EF_Hand_1_Ca_BS"/>
</dbReference>
<dbReference type="OMA" id="WMDHERV"/>
<dbReference type="RefSeq" id="XP_005773091.1">
    <property type="nucleotide sequence ID" value="XM_005773034.1"/>
</dbReference>
<dbReference type="Pfam" id="PF13499">
    <property type="entry name" value="EF-hand_7"/>
    <property type="match status" value="1"/>
</dbReference>
<evidence type="ECO:0000313" key="5">
    <source>
        <dbReference type="Proteomes" id="UP000013827"/>
    </source>
</evidence>
<dbReference type="PANTHER" id="PTHR35709">
    <property type="entry name" value="PROTEIN PROTON GRADIENT REGULATION 5, CHLOROPLASTIC"/>
    <property type="match status" value="1"/>
</dbReference>
<dbReference type="EnsemblProtists" id="EOD20662">
    <property type="protein sequence ID" value="EOD20662"/>
    <property type="gene ID" value="EMIHUDRAFT_424741"/>
</dbReference>
<protein>
    <recommendedName>
        <fullName evidence="3">EF-hand domain-containing protein</fullName>
    </recommendedName>
</protein>
<dbReference type="PaxDb" id="2903-EOD10201"/>
<dbReference type="GO" id="GO:0009773">
    <property type="term" value="P:photosynthetic electron transport in photosystem I"/>
    <property type="evidence" value="ECO:0007669"/>
    <property type="project" value="InterPro"/>
</dbReference>
<dbReference type="RefSeq" id="XP_005762630.1">
    <property type="nucleotide sequence ID" value="XM_005762573.1"/>
</dbReference>
<evidence type="ECO:0000259" key="3">
    <source>
        <dbReference type="PROSITE" id="PS50222"/>
    </source>
</evidence>
<evidence type="ECO:0000256" key="2">
    <source>
        <dbReference type="SAM" id="MobiDB-lite"/>
    </source>
</evidence>
<reference evidence="5" key="1">
    <citation type="journal article" date="2013" name="Nature">
        <title>Pan genome of the phytoplankton Emiliania underpins its global distribution.</title>
        <authorList>
            <person name="Read B.A."/>
            <person name="Kegel J."/>
            <person name="Klute M.J."/>
            <person name="Kuo A."/>
            <person name="Lefebvre S.C."/>
            <person name="Maumus F."/>
            <person name="Mayer C."/>
            <person name="Miller J."/>
            <person name="Monier A."/>
            <person name="Salamov A."/>
            <person name="Young J."/>
            <person name="Aguilar M."/>
            <person name="Claverie J.M."/>
            <person name="Frickenhaus S."/>
            <person name="Gonzalez K."/>
            <person name="Herman E.K."/>
            <person name="Lin Y.C."/>
            <person name="Napier J."/>
            <person name="Ogata H."/>
            <person name="Sarno A.F."/>
            <person name="Shmutz J."/>
            <person name="Schroeder D."/>
            <person name="de Vargas C."/>
            <person name="Verret F."/>
            <person name="von Dassow P."/>
            <person name="Valentin K."/>
            <person name="Van de Peer Y."/>
            <person name="Wheeler G."/>
            <person name="Dacks J.B."/>
            <person name="Delwiche C.F."/>
            <person name="Dyhrman S.T."/>
            <person name="Glockner G."/>
            <person name="John U."/>
            <person name="Richards T."/>
            <person name="Worden A.Z."/>
            <person name="Zhang X."/>
            <person name="Grigoriev I.V."/>
            <person name="Allen A.E."/>
            <person name="Bidle K."/>
            <person name="Borodovsky M."/>
            <person name="Bowler C."/>
            <person name="Brownlee C."/>
            <person name="Cock J.M."/>
            <person name="Elias M."/>
            <person name="Gladyshev V.N."/>
            <person name="Groth M."/>
            <person name="Guda C."/>
            <person name="Hadaegh A."/>
            <person name="Iglesias-Rodriguez M.D."/>
            <person name="Jenkins J."/>
            <person name="Jones B.M."/>
            <person name="Lawson T."/>
            <person name="Leese F."/>
            <person name="Lindquist E."/>
            <person name="Lobanov A."/>
            <person name="Lomsadze A."/>
            <person name="Malik S.B."/>
            <person name="Marsh M.E."/>
            <person name="Mackinder L."/>
            <person name="Mock T."/>
            <person name="Mueller-Roeber B."/>
            <person name="Pagarete A."/>
            <person name="Parker M."/>
            <person name="Probert I."/>
            <person name="Quesneville H."/>
            <person name="Raines C."/>
            <person name="Rensing S.A."/>
            <person name="Riano-Pachon D.M."/>
            <person name="Richier S."/>
            <person name="Rokitta S."/>
            <person name="Shiraiwa Y."/>
            <person name="Soanes D.M."/>
            <person name="van der Giezen M."/>
            <person name="Wahlund T.M."/>
            <person name="Williams B."/>
            <person name="Wilson W."/>
            <person name="Wolfe G."/>
            <person name="Wurch L.L."/>
        </authorList>
    </citation>
    <scope>NUCLEOTIDE SEQUENCE</scope>
</reference>
<dbReference type="SMART" id="SM00054">
    <property type="entry name" value="EFh"/>
    <property type="match status" value="2"/>
</dbReference>
<feature type="region of interest" description="Disordered" evidence="2">
    <location>
        <begin position="1"/>
        <end position="21"/>
    </location>
</feature>
<organism evidence="4 5">
    <name type="scientific">Emiliania huxleyi (strain CCMP1516)</name>
    <dbReference type="NCBI Taxonomy" id="280463"/>
    <lineage>
        <taxon>Eukaryota</taxon>
        <taxon>Haptista</taxon>
        <taxon>Haptophyta</taxon>
        <taxon>Prymnesiophyceae</taxon>
        <taxon>Isochrysidales</taxon>
        <taxon>Noelaerhabdaceae</taxon>
        <taxon>Emiliania</taxon>
    </lineage>
</organism>
<feature type="domain" description="EF-hand" evidence="3">
    <location>
        <begin position="70"/>
        <end position="105"/>
    </location>
</feature>
<feature type="domain" description="EF-hand" evidence="3">
    <location>
        <begin position="107"/>
        <end position="142"/>
    </location>
</feature>
<dbReference type="KEGG" id="ehx:EMIHUDRAFT_424741"/>
<sequence length="154" mass="17275">MDLGVQSHKQYDAEEQKKARRPAPTGLFAPLVVGAKRVMGEKELNALRADVIVKHSKVIGAFVDTSESRFGQLVLRQMFEAADKDGNGTLDRREVRDALHALGFTFIEDKQLDKIFSRADENDDLVIDFEEFIKETPKTLRTSLTNGHDLGFLA</sequence>
<dbReference type="KEGG" id="ehx:EMIHUDRAFT_422325"/>
<dbReference type="GO" id="GO:0009644">
    <property type="term" value="P:response to high light intensity"/>
    <property type="evidence" value="ECO:0007669"/>
    <property type="project" value="InterPro"/>
</dbReference>
<dbReference type="PROSITE" id="PS00018">
    <property type="entry name" value="EF_HAND_1"/>
    <property type="match status" value="1"/>
</dbReference>
<dbReference type="GeneID" id="17266205"/>
<dbReference type="HOGENOM" id="CLU_1630102_0_0_1"/>
<dbReference type="Gene3D" id="1.10.238.10">
    <property type="entry name" value="EF-hand"/>
    <property type="match status" value="1"/>
</dbReference>
<dbReference type="CDD" id="cd00051">
    <property type="entry name" value="EFh"/>
    <property type="match status" value="1"/>
</dbReference>
<dbReference type="PROSITE" id="PS50222">
    <property type="entry name" value="EF_HAND_2"/>
    <property type="match status" value="2"/>
</dbReference>
<dbReference type="GeneID" id="17256358"/>
<keyword evidence="5" id="KW-1185">Reference proteome</keyword>
<proteinExistence type="predicted"/>
<evidence type="ECO:0000256" key="1">
    <source>
        <dbReference type="ARBA" id="ARBA00022837"/>
    </source>
</evidence>
<dbReference type="InterPro" id="IPR037497">
    <property type="entry name" value="PGR5"/>
</dbReference>
<dbReference type="InterPro" id="IPR002048">
    <property type="entry name" value="EF_hand_dom"/>
</dbReference>
<dbReference type="EnsemblProtists" id="EOD10201">
    <property type="protein sequence ID" value="EOD10201"/>
    <property type="gene ID" value="EMIHUDRAFT_422325"/>
</dbReference>
<dbReference type="Proteomes" id="UP000013827">
    <property type="component" value="Unassembled WGS sequence"/>
</dbReference>